<keyword evidence="3" id="KW-1185">Reference proteome</keyword>
<protein>
    <submittedName>
        <fullName evidence="2">Uncharacterized protein</fullName>
    </submittedName>
</protein>
<dbReference type="AlphaFoldDB" id="A0A397GIU7"/>
<sequence length="152" mass="17694">MNEILDTLENNDSNTIHSTEHWTKLDDRKKTKLKLGVSGKQNTALISSWIDRKESTYELNSIPYEFKLISHGSRDGKIQAFKDRCTGRDLQNEPILSRVAKSYVIVHQFMIVWVLVVIYTLLKDPALEKIEIINSTTFTIEDFEIFKIIRIH</sequence>
<organism evidence="2 3">
    <name type="scientific">Diversispora epigaea</name>
    <dbReference type="NCBI Taxonomy" id="1348612"/>
    <lineage>
        <taxon>Eukaryota</taxon>
        <taxon>Fungi</taxon>
        <taxon>Fungi incertae sedis</taxon>
        <taxon>Mucoromycota</taxon>
        <taxon>Glomeromycotina</taxon>
        <taxon>Glomeromycetes</taxon>
        <taxon>Diversisporales</taxon>
        <taxon>Diversisporaceae</taxon>
        <taxon>Diversispora</taxon>
    </lineage>
</organism>
<name>A0A397GIU7_9GLOM</name>
<comment type="caution">
    <text evidence="2">The sequence shown here is derived from an EMBL/GenBank/DDBJ whole genome shotgun (WGS) entry which is preliminary data.</text>
</comment>
<evidence type="ECO:0000256" key="1">
    <source>
        <dbReference type="SAM" id="Phobius"/>
    </source>
</evidence>
<gene>
    <name evidence="2" type="ORF">Glove_522g39</name>
</gene>
<evidence type="ECO:0000313" key="3">
    <source>
        <dbReference type="Proteomes" id="UP000266861"/>
    </source>
</evidence>
<proteinExistence type="predicted"/>
<accession>A0A397GIU7</accession>
<keyword evidence="1" id="KW-1133">Transmembrane helix</keyword>
<reference evidence="2 3" key="1">
    <citation type="submission" date="2018-08" db="EMBL/GenBank/DDBJ databases">
        <title>Genome and evolution of the arbuscular mycorrhizal fungus Diversispora epigaea (formerly Glomus versiforme) and its bacterial endosymbionts.</title>
        <authorList>
            <person name="Sun X."/>
            <person name="Fei Z."/>
            <person name="Harrison M."/>
        </authorList>
    </citation>
    <scope>NUCLEOTIDE SEQUENCE [LARGE SCALE GENOMIC DNA]</scope>
    <source>
        <strain evidence="2 3">IT104</strain>
    </source>
</reference>
<keyword evidence="1" id="KW-0472">Membrane</keyword>
<keyword evidence="1" id="KW-0812">Transmembrane</keyword>
<feature type="transmembrane region" description="Helical" evidence="1">
    <location>
        <begin position="103"/>
        <end position="122"/>
    </location>
</feature>
<dbReference type="EMBL" id="PQFF01000451">
    <property type="protein sequence ID" value="RHZ49356.1"/>
    <property type="molecule type" value="Genomic_DNA"/>
</dbReference>
<evidence type="ECO:0000313" key="2">
    <source>
        <dbReference type="EMBL" id="RHZ49356.1"/>
    </source>
</evidence>
<dbReference type="OrthoDB" id="25620at2759"/>
<dbReference type="Proteomes" id="UP000266861">
    <property type="component" value="Unassembled WGS sequence"/>
</dbReference>